<dbReference type="InterPro" id="IPR048274">
    <property type="entry name" value="MC_hydratase"/>
</dbReference>
<dbReference type="PANTHER" id="PTHR43664">
    <property type="entry name" value="MONOAMINE OXIDASE-RELATED"/>
    <property type="match status" value="1"/>
</dbReference>
<dbReference type="Proteomes" id="UP001523392">
    <property type="component" value="Unassembled WGS sequence"/>
</dbReference>
<keyword evidence="2" id="KW-1185">Reference proteome</keyword>
<dbReference type="PANTHER" id="PTHR43664:SF1">
    <property type="entry name" value="BETA-METHYLMALYL-COA DEHYDRATASE"/>
    <property type="match status" value="1"/>
</dbReference>
<dbReference type="Gene3D" id="3.10.129.10">
    <property type="entry name" value="Hotdog Thioesterase"/>
    <property type="match status" value="1"/>
</dbReference>
<accession>A0ABT1CZY2</accession>
<evidence type="ECO:0000313" key="1">
    <source>
        <dbReference type="EMBL" id="MCO6415226.1"/>
    </source>
</evidence>
<comment type="caution">
    <text evidence="1">The sequence shown here is derived from an EMBL/GenBank/DDBJ whole genome shotgun (WGS) entry which is preliminary data.</text>
</comment>
<protein>
    <submittedName>
        <fullName evidence="1">MaoC family dehydratase N-terminal domain-containing protein</fullName>
    </submittedName>
</protein>
<name>A0ABT1CZY2_9PROT</name>
<evidence type="ECO:0000313" key="2">
    <source>
        <dbReference type="Proteomes" id="UP001523392"/>
    </source>
</evidence>
<organism evidence="1 2">
    <name type="scientific">Siccirubricoccus soli</name>
    <dbReference type="NCBI Taxonomy" id="2899147"/>
    <lineage>
        <taxon>Bacteria</taxon>
        <taxon>Pseudomonadati</taxon>
        <taxon>Pseudomonadota</taxon>
        <taxon>Alphaproteobacteria</taxon>
        <taxon>Acetobacterales</taxon>
        <taxon>Roseomonadaceae</taxon>
        <taxon>Siccirubricoccus</taxon>
    </lineage>
</organism>
<reference evidence="1 2" key="1">
    <citation type="submission" date="2021-12" db="EMBL/GenBank/DDBJ databases">
        <title>Siccirubricoccus leaddurans sp. nov., a high concentration Zn2+ tolerance bacterium.</title>
        <authorList>
            <person name="Cao Y."/>
        </authorList>
    </citation>
    <scope>NUCLEOTIDE SEQUENCE [LARGE SCALE GENOMIC DNA]</scope>
    <source>
        <strain evidence="1 2">KC 17139</strain>
    </source>
</reference>
<dbReference type="Pfam" id="PF19315">
    <property type="entry name" value="MC_hydratase"/>
    <property type="match status" value="1"/>
</dbReference>
<dbReference type="InterPro" id="IPR052342">
    <property type="entry name" value="MCH/BMMD"/>
</dbReference>
<dbReference type="RefSeq" id="WP_252951822.1">
    <property type="nucleotide sequence ID" value="NZ_JAFIRR010000016.1"/>
</dbReference>
<dbReference type="InterPro" id="IPR029069">
    <property type="entry name" value="HotDog_dom_sf"/>
</dbReference>
<gene>
    <name evidence="1" type="ORF">JYK14_03420</name>
</gene>
<proteinExistence type="predicted"/>
<dbReference type="EMBL" id="JAFIRR010000016">
    <property type="protein sequence ID" value="MCO6415226.1"/>
    <property type="molecule type" value="Genomic_DNA"/>
</dbReference>
<dbReference type="SUPFAM" id="SSF54637">
    <property type="entry name" value="Thioesterase/thiol ester dehydrase-isomerase"/>
    <property type="match status" value="1"/>
</dbReference>
<sequence>MTASSDLPVLGLGQFFEDMPVGRKFRTIGRTITEPDIVAFINCTGMTEVLFTNMEFLKHESDIKGRLSPGSLVYCFAEGLLVHATMQHTGYAFLGMELKIENPVFAGDTIHVEVEVTESRRSKSRPDRGIVTTFNRVVKQDGSTALTYTPTRMIKARSSGG</sequence>